<name>A0A6H9XK86_9CORY</name>
<proteinExistence type="predicted"/>
<comment type="caution">
    <text evidence="2">The sequence shown here is derived from an EMBL/GenBank/DDBJ whole genome shotgun (WGS) entry which is preliminary data.</text>
</comment>
<gene>
    <name evidence="2" type="primary">ArnR_2</name>
    <name evidence="2" type="ORF">NCTC10254_02593</name>
</gene>
<dbReference type="InterPro" id="IPR036390">
    <property type="entry name" value="WH_DNA-bd_sf"/>
</dbReference>
<evidence type="ECO:0000256" key="1">
    <source>
        <dbReference type="SAM" id="MobiDB-lite"/>
    </source>
</evidence>
<reference evidence="2 3" key="1">
    <citation type="submission" date="2018-06" db="EMBL/GenBank/DDBJ databases">
        <authorList>
            <consortium name="Pathogen Informatics"/>
            <person name="Doyle S."/>
        </authorList>
    </citation>
    <scope>NUCLEOTIDE SEQUENCE [LARGE SCALE GENOMIC DNA]</scope>
    <source>
        <strain evidence="2 3">NCTC10254</strain>
    </source>
</reference>
<protein>
    <submittedName>
        <fullName evidence="2">Aerobic repressor of nitrate reductase R</fullName>
    </submittedName>
</protein>
<organism evidence="2 3">
    <name type="scientific">Corynebacterium matruchotii</name>
    <dbReference type="NCBI Taxonomy" id="43768"/>
    <lineage>
        <taxon>Bacteria</taxon>
        <taxon>Bacillati</taxon>
        <taxon>Actinomycetota</taxon>
        <taxon>Actinomycetes</taxon>
        <taxon>Mycobacteriales</taxon>
        <taxon>Corynebacteriaceae</taxon>
        <taxon>Corynebacterium</taxon>
    </lineage>
</organism>
<dbReference type="InterPro" id="IPR036388">
    <property type="entry name" value="WH-like_DNA-bd_sf"/>
</dbReference>
<feature type="region of interest" description="Disordered" evidence="1">
    <location>
        <begin position="169"/>
        <end position="194"/>
    </location>
</feature>
<dbReference type="EMBL" id="UARK01000036">
    <property type="protein sequence ID" value="SPW34434.1"/>
    <property type="molecule type" value="Genomic_DNA"/>
</dbReference>
<dbReference type="RefSeq" id="WP_005523277.1">
    <property type="nucleotide sequence ID" value="NZ_CAUQUT010000003.1"/>
</dbReference>
<dbReference type="Proteomes" id="UP000249886">
    <property type="component" value="Unassembled WGS sequence"/>
</dbReference>
<dbReference type="Gene3D" id="1.10.10.10">
    <property type="entry name" value="Winged helix-like DNA-binding domain superfamily/Winged helix DNA-binding domain"/>
    <property type="match status" value="1"/>
</dbReference>
<evidence type="ECO:0000313" key="2">
    <source>
        <dbReference type="EMBL" id="SPW34434.1"/>
    </source>
</evidence>
<evidence type="ECO:0000313" key="3">
    <source>
        <dbReference type="Proteomes" id="UP000249886"/>
    </source>
</evidence>
<dbReference type="GeneID" id="84574975"/>
<sequence length="274" mass="29782">MTVPDAVSNLFVESLKLSAKQRTVLDVIHEHPRGITAARIATIMGTTVNTLRGHLDELLAQEAIRAEAPNVGSRGRPALVYYSRVPDNRAIALEYITLVRVFAQYLLETTDDPRAVAYDIGRTWAREISTEPCDESELLVRLAQMGFDPVPVEEPHNLADTQLAAPPVEQSNVPHSEAPGTAEASDGTATSHPDHACRPIIELRSCPFLHPDKDTPATVCDIHMGMLAARKGPDGRGFTLTPHHGDVLCHVTVINEHVTATDIGDSPPYGDKTQ</sequence>
<accession>A0A6H9XK86</accession>
<dbReference type="AlphaFoldDB" id="A0A6H9XK86"/>
<dbReference type="SUPFAM" id="SSF46785">
    <property type="entry name" value="Winged helix' DNA-binding domain"/>
    <property type="match status" value="1"/>
</dbReference>